<keyword evidence="3 5" id="KW-0808">Transferase</keyword>
<name>A0A7E4W5E2_PANRE</name>
<dbReference type="CDD" id="cd03784">
    <property type="entry name" value="GT1_Gtf-like"/>
    <property type="match status" value="1"/>
</dbReference>
<keyword evidence="6" id="KW-0812">Transmembrane</keyword>
<dbReference type="GO" id="GO:0016020">
    <property type="term" value="C:membrane"/>
    <property type="evidence" value="ECO:0007669"/>
    <property type="project" value="UniProtKB-SubCell"/>
</dbReference>
<keyword evidence="2 5" id="KW-0328">Glycosyltransferase</keyword>
<dbReference type="AlphaFoldDB" id="A0A7E4W5E2"/>
<dbReference type="GO" id="GO:0015020">
    <property type="term" value="F:glucuronosyltransferase activity"/>
    <property type="evidence" value="ECO:0007669"/>
    <property type="project" value="UniProtKB-EC"/>
</dbReference>
<protein>
    <recommendedName>
        <fullName evidence="6">UDP-glucuronosyltransferase</fullName>
        <ecNumber evidence="6">2.4.1.17</ecNumber>
    </recommendedName>
</protein>
<dbReference type="EC" id="2.4.1.17" evidence="6"/>
<comment type="similarity">
    <text evidence="1 5">Belongs to the UDP-glycosyltransferase family.</text>
</comment>
<feature type="chain" id="PRO_5029031851" description="UDP-glucuronosyltransferase" evidence="6">
    <location>
        <begin position="21"/>
        <end position="522"/>
    </location>
</feature>
<dbReference type="FunFam" id="3.40.50.2000:FF:000021">
    <property type="entry name" value="UDP-glucuronosyltransferase"/>
    <property type="match status" value="1"/>
</dbReference>
<reference evidence="7" key="1">
    <citation type="journal article" date="2013" name="Genetics">
        <title>The draft genome and transcriptome of Panagrellus redivivus are shaped by the harsh demands of a free-living lifestyle.</title>
        <authorList>
            <person name="Srinivasan J."/>
            <person name="Dillman A.R."/>
            <person name="Macchietto M.G."/>
            <person name="Heikkinen L."/>
            <person name="Lakso M."/>
            <person name="Fracchia K.M."/>
            <person name="Antoshechkin I."/>
            <person name="Mortazavi A."/>
            <person name="Wong G."/>
            <person name="Sternberg P.W."/>
        </authorList>
    </citation>
    <scope>NUCLEOTIDE SEQUENCE [LARGE SCALE GENOMIC DNA]</scope>
    <source>
        <strain evidence="7">MT8872</strain>
    </source>
</reference>
<dbReference type="PROSITE" id="PS00375">
    <property type="entry name" value="UDPGT"/>
    <property type="match status" value="1"/>
</dbReference>
<evidence type="ECO:0000313" key="7">
    <source>
        <dbReference type="Proteomes" id="UP000492821"/>
    </source>
</evidence>
<dbReference type="SUPFAM" id="SSF53756">
    <property type="entry name" value="UDP-Glycosyltransferase/glycogen phosphorylase"/>
    <property type="match status" value="1"/>
</dbReference>
<dbReference type="InterPro" id="IPR002213">
    <property type="entry name" value="UDP_glucos_trans"/>
</dbReference>
<dbReference type="Pfam" id="PF00201">
    <property type="entry name" value="UDPGT"/>
    <property type="match status" value="1"/>
</dbReference>
<dbReference type="InterPro" id="IPR035595">
    <property type="entry name" value="UDP_glycos_trans_CS"/>
</dbReference>
<sequence>MKLCCCTVLLFLIEYSTVCGAKNVLFFVPALADSVVMQAGRLADLLVEDGHNVTFLIPEVVSTIKKDGSKYANVVRMEGFSDTFILGMKQYTNMLDPASASIKKRFTMGGYFITFCKELIERRHELDFLKRYKFDAYVSNDQNMCDLWLPQYLGIDTTVMTVTGPMFESTAYNLGIPQPTSYVPVLEDATAGSTMSLFKRIENQWNWLIATLLHKYITYNVNYYIRKLVYPNFPGIDALAADAAVVFVNNDEFLDFARPVLHKTIYIGGAGLPAPKPLNDKFENIMQKGRDGLVLVSFGSHCNTLAFPLEQKKEMIQAFSNFSNYHFLIKVTPGDNHTIKFGSRFKNVEFTHWTPQTDILGHPSLKAFITHGGINSVIEAATRGVPLITVPLFFDQFRNAKMVEQRGFGVILTKSEFGEEGFTNALTKVLEYPQYSLAARRISSLIKAKPHQPTESFLKWMNFVLEKGSLPELTPTGAKMHLISYFNVDILIISIATSIPFVTFVRYMYKVGLLFSQKLKNE</sequence>
<organism evidence="7 8">
    <name type="scientific">Panagrellus redivivus</name>
    <name type="common">Microworm</name>
    <dbReference type="NCBI Taxonomy" id="6233"/>
    <lineage>
        <taxon>Eukaryota</taxon>
        <taxon>Metazoa</taxon>
        <taxon>Ecdysozoa</taxon>
        <taxon>Nematoda</taxon>
        <taxon>Chromadorea</taxon>
        <taxon>Rhabditida</taxon>
        <taxon>Tylenchina</taxon>
        <taxon>Panagrolaimomorpha</taxon>
        <taxon>Panagrolaimoidea</taxon>
        <taxon>Panagrolaimidae</taxon>
        <taxon>Panagrellus</taxon>
    </lineage>
</organism>
<feature type="signal peptide" evidence="6">
    <location>
        <begin position="1"/>
        <end position="20"/>
    </location>
</feature>
<keyword evidence="6" id="KW-0472">Membrane</keyword>
<dbReference type="InterPro" id="IPR050271">
    <property type="entry name" value="UDP-glycosyltransferase"/>
</dbReference>
<dbReference type="PANTHER" id="PTHR48043">
    <property type="entry name" value="EG:EG0003.4 PROTEIN-RELATED"/>
    <property type="match status" value="1"/>
</dbReference>
<evidence type="ECO:0000256" key="2">
    <source>
        <dbReference type="ARBA" id="ARBA00022676"/>
    </source>
</evidence>
<comment type="subcellular location">
    <subcellularLocation>
        <location evidence="6">Membrane</location>
        <topology evidence="6">Single-pass membrane protein</topology>
    </subcellularLocation>
</comment>
<evidence type="ECO:0000256" key="3">
    <source>
        <dbReference type="ARBA" id="ARBA00022679"/>
    </source>
</evidence>
<reference evidence="8" key="2">
    <citation type="submission" date="2020-10" db="UniProtKB">
        <authorList>
            <consortium name="WormBaseParasite"/>
        </authorList>
    </citation>
    <scope>IDENTIFICATION</scope>
</reference>
<accession>A0A7E4W5E2</accession>
<evidence type="ECO:0000256" key="5">
    <source>
        <dbReference type="RuleBase" id="RU003718"/>
    </source>
</evidence>
<evidence type="ECO:0000256" key="6">
    <source>
        <dbReference type="RuleBase" id="RU362059"/>
    </source>
</evidence>
<keyword evidence="6" id="KW-1133">Transmembrane helix</keyword>
<keyword evidence="6" id="KW-0732">Signal</keyword>
<dbReference type="Gene3D" id="3.40.50.2000">
    <property type="entry name" value="Glycogen Phosphorylase B"/>
    <property type="match status" value="1"/>
</dbReference>
<dbReference type="WBParaSite" id="Pan_g7328.t1">
    <property type="protein sequence ID" value="Pan_g7328.t1"/>
    <property type="gene ID" value="Pan_g7328"/>
</dbReference>
<evidence type="ECO:0000313" key="8">
    <source>
        <dbReference type="WBParaSite" id="Pan_g7328.t1"/>
    </source>
</evidence>
<evidence type="ECO:0000256" key="4">
    <source>
        <dbReference type="ARBA" id="ARBA00047475"/>
    </source>
</evidence>
<dbReference type="PANTHER" id="PTHR48043:SF143">
    <property type="entry name" value="UDP-GLUCURONOSYLTRANSFERASE"/>
    <property type="match status" value="1"/>
</dbReference>
<proteinExistence type="inferred from homology"/>
<feature type="transmembrane region" description="Helical" evidence="6">
    <location>
        <begin position="490"/>
        <end position="509"/>
    </location>
</feature>
<dbReference type="Proteomes" id="UP000492821">
    <property type="component" value="Unassembled WGS sequence"/>
</dbReference>
<keyword evidence="7" id="KW-1185">Reference proteome</keyword>
<evidence type="ECO:0000256" key="1">
    <source>
        <dbReference type="ARBA" id="ARBA00009995"/>
    </source>
</evidence>
<comment type="catalytic activity">
    <reaction evidence="4 6">
        <text>glucuronate acceptor + UDP-alpha-D-glucuronate = acceptor beta-D-glucuronoside + UDP + H(+)</text>
        <dbReference type="Rhea" id="RHEA:21032"/>
        <dbReference type="ChEBI" id="CHEBI:15378"/>
        <dbReference type="ChEBI" id="CHEBI:58052"/>
        <dbReference type="ChEBI" id="CHEBI:58223"/>
        <dbReference type="ChEBI" id="CHEBI:132367"/>
        <dbReference type="ChEBI" id="CHEBI:132368"/>
        <dbReference type="EC" id="2.4.1.17"/>
    </reaction>
</comment>